<feature type="region of interest" description="Disordered" evidence="3">
    <location>
        <begin position="571"/>
        <end position="606"/>
    </location>
</feature>
<proteinExistence type="predicted"/>
<sequence>MKSKYNQTKPTTAEKQKVSNSYDFLDIIEPFDFVGLYKTAAETNKIIEKYKTDDSTLNKDITKNKLITSPKRERSLRKSNIKNKQEPLDISRINIDASSLNSGKGACAKVIDTQSNSTPITISQNQGARVKSIMKNSSTSDETPDSTRSPASSSKPKKRNKSVSFMLDDNEEVLVKRTKSDDAINVNKKTEKPHVKEKKKANKRLFKKDKQINPATEVVMHNMEIDTSPRNEPKADEAKSSQTKKPVLGSSSSTPDSPNFEKKKKLKKTRKPKPEMTETKTETSNSNEITPESNNLKKLKKKKQVKPTTSNKRESGDGDDEPVSKSRKTDSKPDLAEDLENLSIGDNAHTLSSMLDEMTVVDKDKRKKMKQKLSKNRKQKSPTKEESENTEEVKEKVKWKKRKWNKDKKGEISDSIVDNTVVVENLPINIVLNYKKLLADYFIKYGLIKKVGMAEMYPTEDIRPVFTTTITFNSDGAAELALEENNTTFEGSRIRVKRLLPATVTTLVVRSYGELNDQNISSTYQGFGKIRSIRHLVKGKKTMATTFVEFDGLEAVERALSQKADIRIGGKRVHMSKFEPRPKKKKEKKSKNEDSAADADSEDSND</sequence>
<evidence type="ECO:0000256" key="3">
    <source>
        <dbReference type="SAM" id="MobiDB-lite"/>
    </source>
</evidence>
<dbReference type="Pfam" id="PF00076">
    <property type="entry name" value="RRM_1"/>
    <property type="match status" value="1"/>
</dbReference>
<feature type="compositionally biased region" description="Basic residues" evidence="3">
    <location>
        <begin position="262"/>
        <end position="271"/>
    </location>
</feature>
<name>A0A8S1BG82_ARCPL</name>
<feature type="compositionally biased region" description="Basic and acidic residues" evidence="3">
    <location>
        <begin position="184"/>
        <end position="194"/>
    </location>
</feature>
<feature type="compositionally biased region" description="Basic and acidic residues" evidence="3">
    <location>
        <begin position="311"/>
        <end position="335"/>
    </location>
</feature>
<dbReference type="GO" id="GO:0003723">
    <property type="term" value="F:RNA binding"/>
    <property type="evidence" value="ECO:0007669"/>
    <property type="project" value="UniProtKB-UniRule"/>
</dbReference>
<feature type="compositionally biased region" description="Basic and acidic residues" evidence="3">
    <location>
        <begin position="382"/>
        <end position="393"/>
    </location>
</feature>
<dbReference type="CDD" id="cd00590">
    <property type="entry name" value="RRM_SF"/>
    <property type="match status" value="1"/>
</dbReference>
<dbReference type="InterPro" id="IPR012677">
    <property type="entry name" value="Nucleotide-bd_a/b_plait_sf"/>
</dbReference>
<evidence type="ECO:0000259" key="4">
    <source>
        <dbReference type="PROSITE" id="PS50102"/>
    </source>
</evidence>
<dbReference type="AlphaFoldDB" id="A0A8S1BG82"/>
<dbReference type="EMBL" id="CADEBD010000677">
    <property type="protein sequence ID" value="CAB3258923.1"/>
    <property type="molecule type" value="Genomic_DNA"/>
</dbReference>
<protein>
    <recommendedName>
        <fullName evidence="4">RRM domain-containing protein</fullName>
    </recommendedName>
</protein>
<accession>A0A8S1BG82</accession>
<feature type="compositionally biased region" description="Polar residues" evidence="3">
    <location>
        <begin position="118"/>
        <end position="127"/>
    </location>
</feature>
<feature type="compositionally biased region" description="Polar residues" evidence="3">
    <location>
        <begin position="240"/>
        <end position="257"/>
    </location>
</feature>
<feature type="compositionally biased region" description="Basic and acidic residues" evidence="3">
    <location>
        <begin position="223"/>
        <end position="239"/>
    </location>
</feature>
<feature type="domain" description="RRM" evidence="4">
    <location>
        <begin position="419"/>
        <end position="501"/>
    </location>
</feature>
<dbReference type="SUPFAM" id="SSF54928">
    <property type="entry name" value="RNA-binding domain, RBD"/>
    <property type="match status" value="1"/>
</dbReference>
<keyword evidence="1 2" id="KW-0694">RNA-binding</keyword>
<dbReference type="InterPro" id="IPR000504">
    <property type="entry name" value="RRM_dom"/>
</dbReference>
<feature type="domain" description="RRM" evidence="4">
    <location>
        <begin position="505"/>
        <end position="580"/>
    </location>
</feature>
<feature type="compositionally biased region" description="Basic residues" evidence="3">
    <location>
        <begin position="195"/>
        <end position="207"/>
    </location>
</feature>
<feature type="compositionally biased region" description="Basic residues" evidence="3">
    <location>
        <begin position="365"/>
        <end position="381"/>
    </location>
</feature>
<dbReference type="InterPro" id="IPR035979">
    <property type="entry name" value="RBD_domain_sf"/>
</dbReference>
<evidence type="ECO:0000256" key="2">
    <source>
        <dbReference type="PROSITE-ProRule" id="PRU00176"/>
    </source>
</evidence>
<dbReference type="Gene3D" id="3.30.70.330">
    <property type="match status" value="2"/>
</dbReference>
<evidence type="ECO:0000313" key="6">
    <source>
        <dbReference type="Proteomes" id="UP000494256"/>
    </source>
</evidence>
<gene>
    <name evidence="5" type="ORF">APLA_LOCUS16395</name>
</gene>
<comment type="caution">
    <text evidence="5">The sequence shown here is derived from an EMBL/GenBank/DDBJ whole genome shotgun (WGS) entry which is preliminary data.</text>
</comment>
<evidence type="ECO:0000256" key="1">
    <source>
        <dbReference type="ARBA" id="ARBA00022884"/>
    </source>
</evidence>
<dbReference type="Proteomes" id="UP000494256">
    <property type="component" value="Unassembled WGS sequence"/>
</dbReference>
<evidence type="ECO:0000313" key="5">
    <source>
        <dbReference type="EMBL" id="CAB3258923.1"/>
    </source>
</evidence>
<organism evidence="5 6">
    <name type="scientific">Arctia plantaginis</name>
    <name type="common">Wood tiger moth</name>
    <name type="synonym">Phalaena plantaginis</name>
    <dbReference type="NCBI Taxonomy" id="874455"/>
    <lineage>
        <taxon>Eukaryota</taxon>
        <taxon>Metazoa</taxon>
        <taxon>Ecdysozoa</taxon>
        <taxon>Arthropoda</taxon>
        <taxon>Hexapoda</taxon>
        <taxon>Insecta</taxon>
        <taxon>Pterygota</taxon>
        <taxon>Neoptera</taxon>
        <taxon>Endopterygota</taxon>
        <taxon>Lepidoptera</taxon>
        <taxon>Glossata</taxon>
        <taxon>Ditrysia</taxon>
        <taxon>Noctuoidea</taxon>
        <taxon>Erebidae</taxon>
        <taxon>Arctiinae</taxon>
        <taxon>Arctia</taxon>
    </lineage>
</organism>
<dbReference type="PROSITE" id="PS50102">
    <property type="entry name" value="RRM"/>
    <property type="match status" value="2"/>
</dbReference>
<feature type="region of interest" description="Disordered" evidence="3">
    <location>
        <begin position="184"/>
        <end position="393"/>
    </location>
</feature>
<feature type="compositionally biased region" description="Basic and acidic residues" evidence="3">
    <location>
        <begin position="272"/>
        <end position="281"/>
    </location>
</feature>
<feature type="compositionally biased region" description="Acidic residues" evidence="3">
    <location>
        <begin position="595"/>
        <end position="606"/>
    </location>
</feature>
<feature type="region of interest" description="Disordered" evidence="3">
    <location>
        <begin position="118"/>
        <end position="165"/>
    </location>
</feature>
<dbReference type="OrthoDB" id="429813at2759"/>
<reference evidence="5 6" key="1">
    <citation type="submission" date="2020-04" db="EMBL/GenBank/DDBJ databases">
        <authorList>
            <person name="Wallbank WR R."/>
            <person name="Pardo Diaz C."/>
            <person name="Kozak K."/>
            <person name="Martin S."/>
            <person name="Jiggins C."/>
            <person name="Moest M."/>
            <person name="Warren A I."/>
            <person name="Byers J.R.P. K."/>
            <person name="Montejo-Kovacevich G."/>
            <person name="Yen C E."/>
        </authorList>
    </citation>
    <scope>NUCLEOTIDE SEQUENCE [LARGE SCALE GENOMIC DNA]</scope>
</reference>